<sequence>MYMEEDFQRQLDKFWEIWSAASSSSSIGAAELQFHPDVHYQTYDFINLTLK</sequence>
<gene>
    <name evidence="1" type="ORF">SK128_004590</name>
</gene>
<dbReference type="AlphaFoldDB" id="A0AAN8WH14"/>
<accession>A0AAN8WH14</accession>
<feature type="non-terminal residue" evidence="1">
    <location>
        <position position="1"/>
    </location>
</feature>
<protein>
    <submittedName>
        <fullName evidence="1">Uncharacterized protein</fullName>
    </submittedName>
</protein>
<keyword evidence="2" id="KW-1185">Reference proteome</keyword>
<dbReference type="Proteomes" id="UP001381693">
    <property type="component" value="Unassembled WGS sequence"/>
</dbReference>
<proteinExistence type="predicted"/>
<organism evidence="1 2">
    <name type="scientific">Halocaridina rubra</name>
    <name type="common">Hawaiian red shrimp</name>
    <dbReference type="NCBI Taxonomy" id="373956"/>
    <lineage>
        <taxon>Eukaryota</taxon>
        <taxon>Metazoa</taxon>
        <taxon>Ecdysozoa</taxon>
        <taxon>Arthropoda</taxon>
        <taxon>Crustacea</taxon>
        <taxon>Multicrustacea</taxon>
        <taxon>Malacostraca</taxon>
        <taxon>Eumalacostraca</taxon>
        <taxon>Eucarida</taxon>
        <taxon>Decapoda</taxon>
        <taxon>Pleocyemata</taxon>
        <taxon>Caridea</taxon>
        <taxon>Atyoidea</taxon>
        <taxon>Atyidae</taxon>
        <taxon>Halocaridina</taxon>
    </lineage>
</organism>
<dbReference type="EMBL" id="JAXCGZ010023736">
    <property type="protein sequence ID" value="KAK7006073.1"/>
    <property type="molecule type" value="Genomic_DNA"/>
</dbReference>
<name>A0AAN8WH14_HALRR</name>
<evidence type="ECO:0000313" key="2">
    <source>
        <dbReference type="Proteomes" id="UP001381693"/>
    </source>
</evidence>
<reference evidence="1 2" key="1">
    <citation type="submission" date="2023-11" db="EMBL/GenBank/DDBJ databases">
        <title>Halocaridina rubra genome assembly.</title>
        <authorList>
            <person name="Smith C."/>
        </authorList>
    </citation>
    <scope>NUCLEOTIDE SEQUENCE [LARGE SCALE GENOMIC DNA]</scope>
    <source>
        <strain evidence="1">EP-1</strain>
        <tissue evidence="1">Whole</tissue>
    </source>
</reference>
<evidence type="ECO:0000313" key="1">
    <source>
        <dbReference type="EMBL" id="KAK7006073.1"/>
    </source>
</evidence>
<comment type="caution">
    <text evidence="1">The sequence shown here is derived from an EMBL/GenBank/DDBJ whole genome shotgun (WGS) entry which is preliminary data.</text>
</comment>